<dbReference type="EMBL" id="ATNB01000148">
    <property type="protein sequence ID" value="EPP34934.1"/>
    <property type="molecule type" value="Genomic_DNA"/>
</dbReference>
<dbReference type="Proteomes" id="UP000016200">
    <property type="component" value="Unassembled WGS sequence"/>
</dbReference>
<proteinExistence type="predicted"/>
<organism evidence="1 2">
    <name type="scientific">Chlamydia ibidis</name>
    <dbReference type="NCBI Taxonomy" id="1405396"/>
    <lineage>
        <taxon>Bacteria</taxon>
        <taxon>Pseudomonadati</taxon>
        <taxon>Chlamydiota</taxon>
        <taxon>Chlamydiia</taxon>
        <taxon>Chlamydiales</taxon>
        <taxon>Chlamydiaceae</taxon>
        <taxon>Chlamydia/Chlamydophila group</taxon>
        <taxon>Chlamydia</taxon>
    </lineage>
</organism>
<evidence type="ECO:0000313" key="1">
    <source>
        <dbReference type="EMBL" id="EPP34934.1"/>
    </source>
</evidence>
<gene>
    <name evidence="1" type="ORF">CP10139811_1220</name>
</gene>
<comment type="caution">
    <text evidence="1">The sequence shown here is derived from an EMBL/GenBank/DDBJ whole genome shotgun (WGS) entry which is preliminary data.</text>
</comment>
<evidence type="ECO:0000313" key="2">
    <source>
        <dbReference type="Proteomes" id="UP000016200"/>
    </source>
</evidence>
<protein>
    <submittedName>
        <fullName evidence="1">Uncharacterized protein</fullName>
    </submittedName>
</protein>
<accession>S7J3E2</accession>
<dbReference type="HOGENOM" id="CLU_3411478_0_0_0"/>
<dbReference type="AlphaFoldDB" id="S7J3E2"/>
<reference evidence="1 2" key="1">
    <citation type="submission" date="2013-04" db="EMBL/GenBank/DDBJ databases">
        <title>Genome sequence of Chlamydia psittaci 10-1398/11.</title>
        <authorList>
            <person name="Huot-Creasy H."/>
            <person name="McCracken C.L."/>
            <person name="Humphries M."/>
            <person name="Sachse K."/>
            <person name="Laroucau K."/>
            <person name="Bavoil P."/>
            <person name="Myers G.S."/>
        </authorList>
    </citation>
    <scope>NUCLEOTIDE SEQUENCE [LARGE SCALE GENOMIC DNA]</scope>
    <source>
        <strain evidence="1 2">10_1398_11</strain>
    </source>
</reference>
<sequence>SVPLLYSCVSRQSKEAKHRTKRKTFTNA</sequence>
<feature type="non-terminal residue" evidence="1">
    <location>
        <position position="1"/>
    </location>
</feature>
<name>S7J3E2_9CHLA</name>